<dbReference type="InterPro" id="IPR019734">
    <property type="entry name" value="TPR_rpt"/>
</dbReference>
<comment type="caution">
    <text evidence="2">The sequence shown here is derived from an EMBL/GenBank/DDBJ whole genome shotgun (WGS) entry which is preliminary data.</text>
</comment>
<dbReference type="EMBL" id="BRYB01000186">
    <property type="protein sequence ID" value="GMI24828.1"/>
    <property type="molecule type" value="Genomic_DNA"/>
</dbReference>
<reference evidence="2 3" key="1">
    <citation type="journal article" date="2023" name="Commun. Biol.">
        <title>Genome analysis of Parmales, the sister group of diatoms, reveals the evolutionary specialization of diatoms from phago-mixotrophs to photoautotrophs.</title>
        <authorList>
            <person name="Ban H."/>
            <person name="Sato S."/>
            <person name="Yoshikawa S."/>
            <person name="Yamada K."/>
            <person name="Nakamura Y."/>
            <person name="Ichinomiya M."/>
            <person name="Sato N."/>
            <person name="Blanc-Mathieu R."/>
            <person name="Endo H."/>
            <person name="Kuwata A."/>
            <person name="Ogata H."/>
        </authorList>
    </citation>
    <scope>NUCLEOTIDE SEQUENCE [LARGE SCALE GENOMIC DNA]</scope>
</reference>
<dbReference type="SUPFAM" id="SSF48452">
    <property type="entry name" value="TPR-like"/>
    <property type="match status" value="1"/>
</dbReference>
<keyword evidence="3" id="KW-1185">Reference proteome</keyword>
<evidence type="ECO:0000256" key="1">
    <source>
        <dbReference type="PROSITE-ProRule" id="PRU00339"/>
    </source>
</evidence>
<dbReference type="Proteomes" id="UP001165060">
    <property type="component" value="Unassembled WGS sequence"/>
</dbReference>
<gene>
    <name evidence="2" type="ORF">TeGR_g6111</name>
</gene>
<dbReference type="Gene3D" id="1.25.40.10">
    <property type="entry name" value="Tetratricopeptide repeat domain"/>
    <property type="match status" value="1"/>
</dbReference>
<name>A0ABQ6MEC0_9STRA</name>
<dbReference type="PROSITE" id="PS50005">
    <property type="entry name" value="TPR"/>
    <property type="match status" value="1"/>
</dbReference>
<dbReference type="Pfam" id="PF13181">
    <property type="entry name" value="TPR_8"/>
    <property type="match status" value="1"/>
</dbReference>
<evidence type="ECO:0000313" key="3">
    <source>
        <dbReference type="Proteomes" id="UP001165060"/>
    </source>
</evidence>
<feature type="repeat" description="TPR" evidence="1">
    <location>
        <begin position="55"/>
        <end position="88"/>
    </location>
</feature>
<sequence length="105" mass="11720">MLSNLGVSLRWKGQKYGGGTSLPSKNRSPEAIAFLEEAIECFKKCTKMGEGRADADSYSACGGCYWDMWKPTDAKKWFKKALKINPRHPAANSMLMQIEGIQNSR</sequence>
<proteinExistence type="predicted"/>
<protein>
    <recommendedName>
        <fullName evidence="4">Tetratricopeptide repeat protein</fullName>
    </recommendedName>
</protein>
<evidence type="ECO:0008006" key="4">
    <source>
        <dbReference type="Google" id="ProtNLM"/>
    </source>
</evidence>
<keyword evidence="1" id="KW-0802">TPR repeat</keyword>
<accession>A0ABQ6MEC0</accession>
<dbReference type="InterPro" id="IPR011990">
    <property type="entry name" value="TPR-like_helical_dom_sf"/>
</dbReference>
<evidence type="ECO:0000313" key="2">
    <source>
        <dbReference type="EMBL" id="GMI24828.1"/>
    </source>
</evidence>
<organism evidence="2 3">
    <name type="scientific">Tetraparma gracilis</name>
    <dbReference type="NCBI Taxonomy" id="2962635"/>
    <lineage>
        <taxon>Eukaryota</taxon>
        <taxon>Sar</taxon>
        <taxon>Stramenopiles</taxon>
        <taxon>Ochrophyta</taxon>
        <taxon>Bolidophyceae</taxon>
        <taxon>Parmales</taxon>
        <taxon>Triparmaceae</taxon>
        <taxon>Tetraparma</taxon>
    </lineage>
</organism>